<name>A0ABQ6PSW6_9BACT</name>
<accession>A0ABQ6PSW6</accession>
<comment type="caution">
    <text evidence="1">The sequence shown here is derived from an EMBL/GenBank/DDBJ whole genome shotgun (WGS) entry which is preliminary data.</text>
</comment>
<keyword evidence="2" id="KW-1185">Reference proteome</keyword>
<evidence type="ECO:0000313" key="1">
    <source>
        <dbReference type="EMBL" id="GMQ30736.1"/>
    </source>
</evidence>
<organism evidence="1 2">
    <name type="scientific">Algoriphagus confluentis</name>
    <dbReference type="NCBI Taxonomy" id="1697556"/>
    <lineage>
        <taxon>Bacteria</taxon>
        <taxon>Pseudomonadati</taxon>
        <taxon>Bacteroidota</taxon>
        <taxon>Cytophagia</taxon>
        <taxon>Cytophagales</taxon>
        <taxon>Cyclobacteriaceae</taxon>
        <taxon>Algoriphagus</taxon>
    </lineage>
</organism>
<dbReference type="RefSeq" id="WP_338225438.1">
    <property type="nucleotide sequence ID" value="NZ_BTPD01000011.1"/>
</dbReference>
<reference evidence="1 2" key="1">
    <citation type="submission" date="2023-08" db="EMBL/GenBank/DDBJ databases">
        <title>Draft genome sequence of Algoriphagus confluentis.</title>
        <authorList>
            <person name="Takatani N."/>
            <person name="Hosokawa M."/>
            <person name="Sawabe T."/>
        </authorList>
    </citation>
    <scope>NUCLEOTIDE SEQUENCE [LARGE SCALE GENOMIC DNA]</scope>
    <source>
        <strain evidence="1 2">NBRC 111222</strain>
    </source>
</reference>
<gene>
    <name evidence="1" type="ORF">Aconfl_33790</name>
</gene>
<evidence type="ECO:0008006" key="3">
    <source>
        <dbReference type="Google" id="ProtNLM"/>
    </source>
</evidence>
<evidence type="ECO:0000313" key="2">
    <source>
        <dbReference type="Proteomes" id="UP001338309"/>
    </source>
</evidence>
<dbReference type="Proteomes" id="UP001338309">
    <property type="component" value="Unassembled WGS sequence"/>
</dbReference>
<proteinExistence type="predicted"/>
<dbReference type="EMBL" id="BTPD01000011">
    <property type="protein sequence ID" value="GMQ30736.1"/>
    <property type="molecule type" value="Genomic_DNA"/>
</dbReference>
<protein>
    <recommendedName>
        <fullName evidence="3">Lipoprotein</fullName>
    </recommendedName>
</protein>
<sequence length="136" mass="15597">MRIERFILWIGLILLEACSSPSKSKVVSIIGIPEPKEWILVIHPEGCKTCLDSFYNELLLLPMESPGAIVLVAKNSKTLRLHPFIENSPIPLYLDEEKILIQKGVVQMTDQILLFRNDDLKFFDILDYETALKEIK</sequence>